<feature type="transmembrane region" description="Helical" evidence="1">
    <location>
        <begin position="30"/>
        <end position="55"/>
    </location>
</feature>
<dbReference type="EMBL" id="DS178264">
    <property type="protein sequence ID" value="EFP75631.1"/>
    <property type="molecule type" value="Genomic_DNA"/>
</dbReference>
<sequence>MSNLNFQQPIISHVYWDLVASSLRSKTELILVHLPFSLLHAYLVFLLVLSAFTAFGVDRADHKAGPITQALVIIALLLLASTGVGYTIHSDQGDVAGAIVIAIELVGVFTRQTDPESIHWVAFAAFIATLLAIIKAFYSSFRGGRIRLTDSERAPLIA</sequence>
<dbReference type="RefSeq" id="XP_003320050.1">
    <property type="nucleotide sequence ID" value="XM_003320002.2"/>
</dbReference>
<dbReference type="InParanoid" id="E3JUA6"/>
<reference evidence="3" key="2">
    <citation type="journal article" date="2011" name="Proc. Natl. Acad. Sci. U.S.A.">
        <title>Obligate biotrophy features unraveled by the genomic analysis of rust fungi.</title>
        <authorList>
            <person name="Duplessis S."/>
            <person name="Cuomo C.A."/>
            <person name="Lin Y.-C."/>
            <person name="Aerts A."/>
            <person name="Tisserant E."/>
            <person name="Veneault-Fourrey C."/>
            <person name="Joly D.L."/>
            <person name="Hacquard S."/>
            <person name="Amselem J."/>
            <person name="Cantarel B.L."/>
            <person name="Chiu R."/>
            <person name="Coutinho P.M."/>
            <person name="Feau N."/>
            <person name="Field M."/>
            <person name="Frey P."/>
            <person name="Gelhaye E."/>
            <person name="Goldberg J."/>
            <person name="Grabherr M.G."/>
            <person name="Kodira C.D."/>
            <person name="Kohler A."/>
            <person name="Kuees U."/>
            <person name="Lindquist E.A."/>
            <person name="Lucas S.M."/>
            <person name="Mago R."/>
            <person name="Mauceli E."/>
            <person name="Morin E."/>
            <person name="Murat C."/>
            <person name="Pangilinan J.L."/>
            <person name="Park R."/>
            <person name="Pearson M."/>
            <person name="Quesneville H."/>
            <person name="Rouhier N."/>
            <person name="Sakthikumar S."/>
            <person name="Salamov A.A."/>
            <person name="Schmutz J."/>
            <person name="Selles B."/>
            <person name="Shapiro H."/>
            <person name="Tanguay P."/>
            <person name="Tuskan G.A."/>
            <person name="Henrissat B."/>
            <person name="Van de Peer Y."/>
            <person name="Rouze P."/>
            <person name="Ellis J.G."/>
            <person name="Dodds P.N."/>
            <person name="Schein J.E."/>
            <person name="Zhong S."/>
            <person name="Hamelin R.C."/>
            <person name="Grigoriev I.V."/>
            <person name="Szabo L.J."/>
            <person name="Martin F."/>
        </authorList>
    </citation>
    <scope>NUCLEOTIDE SEQUENCE [LARGE SCALE GENOMIC DNA]</scope>
    <source>
        <strain evidence="3">CRL 75-36-700-3 / race SCCL</strain>
    </source>
</reference>
<protein>
    <submittedName>
        <fullName evidence="2">Uncharacterized protein</fullName>
    </submittedName>
</protein>
<reference key="1">
    <citation type="submission" date="2007-01" db="EMBL/GenBank/DDBJ databases">
        <title>The Genome Sequence of Puccinia graminis f. sp. tritici Strain CRL 75-36-700-3.</title>
        <authorList>
            <consortium name="The Broad Institute Genome Sequencing Platform"/>
            <person name="Birren B."/>
            <person name="Lander E."/>
            <person name="Galagan J."/>
            <person name="Nusbaum C."/>
            <person name="Devon K."/>
            <person name="Cuomo C."/>
            <person name="Jaffe D."/>
            <person name="Butler J."/>
            <person name="Alvarez P."/>
            <person name="Gnerre S."/>
            <person name="Grabherr M."/>
            <person name="Mauceli E."/>
            <person name="Brockman W."/>
            <person name="Young S."/>
            <person name="LaButti K."/>
            <person name="Sykes S."/>
            <person name="DeCaprio D."/>
            <person name="Crawford M."/>
            <person name="Koehrsen M."/>
            <person name="Engels R."/>
            <person name="Montgomery P."/>
            <person name="Pearson M."/>
            <person name="Howarth C."/>
            <person name="Larson L."/>
            <person name="White J."/>
            <person name="Zeng Q."/>
            <person name="Kodira C."/>
            <person name="Yandava C."/>
            <person name="Alvarado L."/>
            <person name="O'Leary S."/>
            <person name="Szabo L."/>
            <person name="Dean R."/>
            <person name="Schein J."/>
        </authorList>
    </citation>
    <scope>NUCLEOTIDE SEQUENCE</scope>
    <source>
        <strain>CRL 75-36-700-3</strain>
    </source>
</reference>
<keyword evidence="3" id="KW-1185">Reference proteome</keyword>
<accession>E3JUA6</accession>
<keyword evidence="1" id="KW-0812">Transmembrane</keyword>
<dbReference type="STRING" id="418459.E3JUA6"/>
<dbReference type="AlphaFoldDB" id="E3JUA6"/>
<organism evidence="2 3">
    <name type="scientific">Puccinia graminis f. sp. tritici (strain CRL 75-36-700-3 / race SCCL)</name>
    <name type="common">Black stem rust fungus</name>
    <dbReference type="NCBI Taxonomy" id="418459"/>
    <lineage>
        <taxon>Eukaryota</taxon>
        <taxon>Fungi</taxon>
        <taxon>Dikarya</taxon>
        <taxon>Basidiomycota</taxon>
        <taxon>Pucciniomycotina</taxon>
        <taxon>Pucciniomycetes</taxon>
        <taxon>Pucciniales</taxon>
        <taxon>Pucciniaceae</taxon>
        <taxon>Puccinia</taxon>
    </lineage>
</organism>
<name>E3JUA6_PUCGT</name>
<gene>
    <name evidence="2" type="ORF">PGTG_00962</name>
</gene>
<evidence type="ECO:0000313" key="2">
    <source>
        <dbReference type="EMBL" id="EFP75631.1"/>
    </source>
</evidence>
<keyword evidence="1" id="KW-1133">Transmembrane helix</keyword>
<feature type="transmembrane region" description="Helical" evidence="1">
    <location>
        <begin position="67"/>
        <end position="88"/>
    </location>
</feature>
<dbReference type="KEGG" id="pgr:PGTG_00962"/>
<dbReference type="OrthoDB" id="5586934at2759"/>
<proteinExistence type="predicted"/>
<feature type="transmembrane region" description="Helical" evidence="1">
    <location>
        <begin position="118"/>
        <end position="138"/>
    </location>
</feature>
<dbReference type="GeneID" id="10543431"/>
<keyword evidence="1" id="KW-0472">Membrane</keyword>
<dbReference type="Proteomes" id="UP000008783">
    <property type="component" value="Unassembled WGS sequence"/>
</dbReference>
<feature type="transmembrane region" description="Helical" evidence="1">
    <location>
        <begin position="95"/>
        <end position="112"/>
    </location>
</feature>
<dbReference type="HOGENOM" id="CLU_1670253_0_0_1"/>
<evidence type="ECO:0000256" key="1">
    <source>
        <dbReference type="SAM" id="Phobius"/>
    </source>
</evidence>
<dbReference type="eggNOG" id="ENOG502RZY1">
    <property type="taxonomic scope" value="Eukaryota"/>
</dbReference>
<dbReference type="VEuPathDB" id="FungiDB:PGTG_00962"/>
<evidence type="ECO:0000313" key="3">
    <source>
        <dbReference type="Proteomes" id="UP000008783"/>
    </source>
</evidence>